<dbReference type="EMBL" id="CP086716">
    <property type="protein sequence ID" value="WOO80190.1"/>
    <property type="molecule type" value="Genomic_DNA"/>
</dbReference>
<feature type="domain" description="NET" evidence="5">
    <location>
        <begin position="696"/>
        <end position="775"/>
    </location>
</feature>
<evidence type="ECO:0000259" key="4">
    <source>
        <dbReference type="PROSITE" id="PS50014"/>
    </source>
</evidence>
<dbReference type="GO" id="GO:0006355">
    <property type="term" value="P:regulation of DNA-templated transcription"/>
    <property type="evidence" value="ECO:0007669"/>
    <property type="project" value="TreeGrafter"/>
</dbReference>
<evidence type="ECO:0000259" key="5">
    <source>
        <dbReference type="PROSITE" id="PS51525"/>
    </source>
</evidence>
<dbReference type="SMART" id="SM00297">
    <property type="entry name" value="BROMO"/>
    <property type="match status" value="2"/>
</dbReference>
<feature type="compositionally biased region" description="Low complexity" evidence="3">
    <location>
        <begin position="185"/>
        <end position="206"/>
    </location>
</feature>
<feature type="compositionally biased region" description="Low complexity" evidence="3">
    <location>
        <begin position="62"/>
        <end position="77"/>
    </location>
</feature>
<dbReference type="PANTHER" id="PTHR22880:SF225">
    <property type="entry name" value="BROMODOMAIN-CONTAINING PROTEIN BET-1-RELATED"/>
    <property type="match status" value="1"/>
</dbReference>
<feature type="compositionally biased region" description="Low complexity" evidence="3">
    <location>
        <begin position="425"/>
        <end position="439"/>
    </location>
</feature>
<dbReference type="InterPro" id="IPR050935">
    <property type="entry name" value="Bromo_chromatin_reader"/>
</dbReference>
<feature type="compositionally biased region" description="Acidic residues" evidence="3">
    <location>
        <begin position="824"/>
        <end position="837"/>
    </location>
</feature>
<feature type="compositionally biased region" description="Acidic residues" evidence="3">
    <location>
        <begin position="602"/>
        <end position="615"/>
    </location>
</feature>
<keyword evidence="1 2" id="KW-0103">Bromodomain</keyword>
<dbReference type="InterPro" id="IPR038336">
    <property type="entry name" value="NET_sf"/>
</dbReference>
<dbReference type="PROSITE" id="PS50014">
    <property type="entry name" value="BROMODOMAIN_2"/>
    <property type="match status" value="2"/>
</dbReference>
<proteinExistence type="predicted"/>
<feature type="region of interest" description="Disordered" evidence="3">
    <location>
        <begin position="415"/>
        <end position="487"/>
    </location>
</feature>
<dbReference type="InterPro" id="IPR027353">
    <property type="entry name" value="NET_dom"/>
</dbReference>
<feature type="compositionally biased region" description="Basic and acidic residues" evidence="3">
    <location>
        <begin position="792"/>
        <end position="804"/>
    </location>
</feature>
<feature type="compositionally biased region" description="Basic and acidic residues" evidence="3">
    <location>
        <begin position="352"/>
        <end position="365"/>
    </location>
</feature>
<dbReference type="InterPro" id="IPR036427">
    <property type="entry name" value="Bromodomain-like_sf"/>
</dbReference>
<dbReference type="CDD" id="cd04369">
    <property type="entry name" value="Bromodomain"/>
    <property type="match status" value="1"/>
</dbReference>
<evidence type="ECO:0000313" key="6">
    <source>
        <dbReference type="EMBL" id="WOO80190.1"/>
    </source>
</evidence>
<dbReference type="GO" id="GO:0000785">
    <property type="term" value="C:chromatin"/>
    <property type="evidence" value="ECO:0007669"/>
    <property type="project" value="TreeGrafter"/>
</dbReference>
<name>A0AAF1BJS1_9TREE</name>
<feature type="region of interest" description="Disordered" evidence="3">
    <location>
        <begin position="637"/>
        <end position="701"/>
    </location>
</feature>
<sequence>MSAEPALTNPPGEPVAASAPETSAGATSIASEKPLINPLQTATPPPSSTIVEPPRSPNALNPSAAQTAPAQVTQPEPSSTNTTTTQPEVNAPNGANGVTEVSASVPTPTPTTTTDTAPVVTTAAADQPAQVSPAPPTEPPAPAPAPVVEAPAPPAPVENQQPAVSTPPLDGAYPTPAGTTFDPIPATEPTTAAPPAAAPATSTTPAVNPNAMDVDADGEEDGGPNGAPAGVKRSGDDLVAGDAKRVNLGDSAQAPGLEAAPVDPNAPPVVYPWTTYVEPAPRNPGPTTPLTQGQHKHLLSTVRSLLKSNNSFNFREPVDVVRFNIPHYSQIIDYPMDLGLVETKLIASDPRGPPKDKSKAAKWDPSKGTYASVSQVTKDVRQIWENTRKFNGRDHVVSQAAGKLDDQWEKALRTLPADLPPPPAASASPAGPSTTPSRRQSISQTPTIRRDADSARPKREIHPPPSKDLGYEPGSQRKPKRRNDPQLQWAQRTLSSFEKSQKYFEIVSPFLFPVSEIITAIPVYKEIIKKPIDLLLIKARLEDNIYEDVTQIDADIRLLVSNATTFNPPGDSVHNSANALLQLWEEKYRNVPPKQEPREPSEDVVLEEEESDTEDKDTVRLKEAKAERAALDREIADLEAKIARRPPKTKQRKQPTKPAKAQRKYSTTSKASPGANGHSAPKKPRKQKEAPAYREDADSEEELQSITIMQKQELAEKIQVAEADILSQAVQIIQASTQISGDQEIELDIDSLPNATVLKLYNLVCRGRKGRGKKNKVQPRKSGFGGAPGRKHLNEQEEADRIAKMEAQLQSFEGRGSAAHAGYDEESSSEEESSDEE</sequence>
<reference evidence="6" key="1">
    <citation type="submission" date="2023-10" db="EMBL/GenBank/DDBJ databases">
        <authorList>
            <person name="Noh H."/>
        </authorList>
    </citation>
    <scope>NUCLEOTIDE SEQUENCE</scope>
    <source>
        <strain evidence="6">DUCC4014</strain>
    </source>
</reference>
<feature type="compositionally biased region" description="Basic residues" evidence="3">
    <location>
        <begin position="770"/>
        <end position="779"/>
    </location>
</feature>
<feature type="compositionally biased region" description="Basic and acidic residues" evidence="3">
    <location>
        <begin position="448"/>
        <end position="462"/>
    </location>
</feature>
<feature type="region of interest" description="Disordered" evidence="3">
    <location>
        <begin position="770"/>
        <end position="837"/>
    </location>
</feature>
<organism evidence="6 7">
    <name type="scientific">Vanrija pseudolonga</name>
    <dbReference type="NCBI Taxonomy" id="143232"/>
    <lineage>
        <taxon>Eukaryota</taxon>
        <taxon>Fungi</taxon>
        <taxon>Dikarya</taxon>
        <taxon>Basidiomycota</taxon>
        <taxon>Agaricomycotina</taxon>
        <taxon>Tremellomycetes</taxon>
        <taxon>Trichosporonales</taxon>
        <taxon>Trichosporonaceae</taxon>
        <taxon>Vanrija</taxon>
    </lineage>
</organism>
<feature type="region of interest" description="Disordered" evidence="3">
    <location>
        <begin position="591"/>
        <end position="624"/>
    </location>
</feature>
<feature type="domain" description="Bromo" evidence="4">
    <location>
        <begin position="306"/>
        <end position="398"/>
    </location>
</feature>
<dbReference type="GO" id="GO:0006338">
    <property type="term" value="P:chromatin remodeling"/>
    <property type="evidence" value="ECO:0007669"/>
    <property type="project" value="TreeGrafter"/>
</dbReference>
<protein>
    <submittedName>
        <fullName evidence="6">Bromodomain-containing factor 1</fullName>
    </submittedName>
</protein>
<evidence type="ECO:0000256" key="3">
    <source>
        <dbReference type="SAM" id="MobiDB-lite"/>
    </source>
</evidence>
<feature type="compositionally biased region" description="Basic and acidic residues" evidence="3">
    <location>
        <begin position="687"/>
        <end position="696"/>
    </location>
</feature>
<dbReference type="PRINTS" id="PR00503">
    <property type="entry name" value="BROMODOMAIN"/>
</dbReference>
<keyword evidence="7" id="KW-1185">Reference proteome</keyword>
<dbReference type="PANTHER" id="PTHR22880">
    <property type="entry name" value="FALZ-RELATED BROMODOMAIN-CONTAINING PROTEINS"/>
    <property type="match status" value="1"/>
</dbReference>
<dbReference type="PROSITE" id="PS51525">
    <property type="entry name" value="NET"/>
    <property type="match status" value="1"/>
</dbReference>
<feature type="compositionally biased region" description="Polar residues" evidence="3">
    <location>
        <begin position="78"/>
        <end position="88"/>
    </location>
</feature>
<dbReference type="SUPFAM" id="SSF47370">
    <property type="entry name" value="Bromodomain"/>
    <property type="match status" value="2"/>
</dbReference>
<dbReference type="GO" id="GO:0005634">
    <property type="term" value="C:nucleus"/>
    <property type="evidence" value="ECO:0007669"/>
    <property type="project" value="TreeGrafter"/>
</dbReference>
<dbReference type="Proteomes" id="UP000827549">
    <property type="component" value="Chromosome 3"/>
</dbReference>
<dbReference type="Pfam" id="PF17035">
    <property type="entry name" value="BET"/>
    <property type="match status" value="1"/>
</dbReference>
<dbReference type="AlphaFoldDB" id="A0AAF1BJS1"/>
<dbReference type="Pfam" id="PF00439">
    <property type="entry name" value="Bromodomain"/>
    <property type="match status" value="2"/>
</dbReference>
<feature type="compositionally biased region" description="Basic residues" evidence="3">
    <location>
        <begin position="643"/>
        <end position="663"/>
    </location>
</feature>
<evidence type="ECO:0000256" key="1">
    <source>
        <dbReference type="ARBA" id="ARBA00023117"/>
    </source>
</evidence>
<dbReference type="Gene3D" id="1.20.920.10">
    <property type="entry name" value="Bromodomain-like"/>
    <property type="match status" value="2"/>
</dbReference>
<dbReference type="Gene3D" id="1.20.1270.220">
    <property type="match status" value="1"/>
</dbReference>
<feature type="compositionally biased region" description="Polar residues" evidence="3">
    <location>
        <begin position="20"/>
        <end position="30"/>
    </location>
</feature>
<feature type="compositionally biased region" description="Pro residues" evidence="3">
    <location>
        <begin position="133"/>
        <end position="156"/>
    </location>
</feature>
<feature type="compositionally biased region" description="Low complexity" evidence="3">
    <location>
        <begin position="98"/>
        <end position="132"/>
    </location>
</feature>
<evidence type="ECO:0000313" key="7">
    <source>
        <dbReference type="Proteomes" id="UP000827549"/>
    </source>
</evidence>
<feature type="region of interest" description="Disordered" evidence="3">
    <location>
        <begin position="346"/>
        <end position="372"/>
    </location>
</feature>
<evidence type="ECO:0000256" key="2">
    <source>
        <dbReference type="PROSITE-ProRule" id="PRU00035"/>
    </source>
</evidence>
<dbReference type="InterPro" id="IPR001487">
    <property type="entry name" value="Bromodomain"/>
</dbReference>
<dbReference type="PRINTS" id="PR01217">
    <property type="entry name" value="PRICHEXTENSN"/>
</dbReference>
<gene>
    <name evidence="6" type="primary">BDF1</name>
    <name evidence="6" type="ORF">LOC62_03G003701</name>
</gene>
<accession>A0AAF1BJS1</accession>
<feature type="region of interest" description="Disordered" evidence="3">
    <location>
        <begin position="1"/>
        <end position="236"/>
    </location>
</feature>
<dbReference type="GeneID" id="87806942"/>
<feature type="compositionally biased region" description="Basic and acidic residues" evidence="3">
    <location>
        <begin position="591"/>
        <end position="601"/>
    </location>
</feature>
<dbReference type="RefSeq" id="XP_062626222.1">
    <property type="nucleotide sequence ID" value="XM_062770238.1"/>
</dbReference>
<feature type="domain" description="Bromo" evidence="4">
    <location>
        <begin position="502"/>
        <end position="574"/>
    </location>
</feature>